<keyword evidence="8" id="KW-1185">Reference proteome</keyword>
<dbReference type="SUPFAM" id="SSF56935">
    <property type="entry name" value="Porins"/>
    <property type="match status" value="1"/>
</dbReference>
<keyword evidence="4" id="KW-1133">Transmembrane helix</keyword>
<dbReference type="Pfam" id="PF13715">
    <property type="entry name" value="CarbopepD_reg_2"/>
    <property type="match status" value="1"/>
</dbReference>
<evidence type="ECO:0000313" key="7">
    <source>
        <dbReference type="EMBL" id="MFD2564300.1"/>
    </source>
</evidence>
<dbReference type="Pfam" id="PF14905">
    <property type="entry name" value="OMP_b-brl_3"/>
    <property type="match status" value="1"/>
</dbReference>
<dbReference type="RefSeq" id="WP_378294137.1">
    <property type="nucleotide sequence ID" value="NZ_JBHULE010000019.1"/>
</dbReference>
<dbReference type="Gene3D" id="2.40.170.20">
    <property type="entry name" value="TonB-dependent receptor, beta-barrel domain"/>
    <property type="match status" value="1"/>
</dbReference>
<keyword evidence="3" id="KW-0998">Cell outer membrane</keyword>
<evidence type="ECO:0000259" key="5">
    <source>
        <dbReference type="Pfam" id="PF07715"/>
    </source>
</evidence>
<sequence length="901" mass="102412">MKINLFELLPWLKNSYGNTIFLMKLSFFFYLVFCFQLLSFNGFSQNSITLTEENSSLKSIIHKIEEQTSYRFILNNDVIDVDQHFSINVIEMEITETLTLLFKNAKISYKIKKNHIILSKAKKRPDDFTISGIVKDASTGETLLGASIIITNSNRGVVTNEYGFYSISLPKGVYVFEVSFLGYTTKEVVVQLENNMNMKIELQPSSSELDEIVITSNQNNKSQVKSILGGTTSLTTSEIKKLPSFFGEPDITRAILTQPGISSVGEGTSGFNVRGGNVDQNLILLDEAPLYNTSHLFGLFSIFNADAIKVIQLYKGEIPARFGGRASSLLEIRQKNGNLKRIKGEGGLGLLFSKFTIEGPIKKDKLSFLASGRRSYFDLFFPLFEDIRFKKFHFYDLNTKLTWNINENNTLYASGFFGADVIQFRQEDLNAPDVTADLGWTNTTATLRWNHIFSNKLFANITGIYSQYNYALGVEENLEEVEDVEGILSRSIENWIFKPDFTYYSGPTTKMRFGFSGNVYKFTPKLRGNALPQQSFDREKAVELAAYYSIEKQWNKFSLLTGLRASWFANFGEQAIPIYDSEFPETPSTIIGFRNFENNQISKSYFGLEPRISLKYELNDRKALKIGYHRMFQYVHLLSNQTVVLPNDVWKPAGVHIAPLEVNQFSAGFVYDTRDQNYNFSIEGYYKTFDNIIEYKNGARIGSLGFLGVVDNVETEVVPAKGYSYGLELAAYKNKGRLTGNVNYTYSVSKRKTISNFSSEQINDGAYFSSNFDRPHIFNMTANYKLSKKWDIGAFFTYQTGRPITPPNGRLTFDGDSFLTYADRNSFRIPNTHRADISFTYTPTGNPNTNWEGSWSFGVYNVYARKNAFSVNSFFSDRGLETEQISLIGAPIPFISYNFKF</sequence>
<gene>
    <name evidence="7" type="ORF">ACFSR1_16590</name>
</gene>
<organism evidence="7 8">
    <name type="scientific">Aquimarina rubra</name>
    <dbReference type="NCBI Taxonomy" id="1920033"/>
    <lineage>
        <taxon>Bacteria</taxon>
        <taxon>Pseudomonadati</taxon>
        <taxon>Bacteroidota</taxon>
        <taxon>Flavobacteriia</taxon>
        <taxon>Flavobacteriales</taxon>
        <taxon>Flavobacteriaceae</taxon>
        <taxon>Aquimarina</taxon>
    </lineage>
</organism>
<dbReference type="Gene3D" id="2.170.130.10">
    <property type="entry name" value="TonB-dependent receptor, plug domain"/>
    <property type="match status" value="1"/>
</dbReference>
<dbReference type="InterPro" id="IPR008969">
    <property type="entry name" value="CarboxyPept-like_regulatory"/>
</dbReference>
<evidence type="ECO:0000256" key="1">
    <source>
        <dbReference type="ARBA" id="ARBA00004442"/>
    </source>
</evidence>
<dbReference type="Proteomes" id="UP001597319">
    <property type="component" value="Unassembled WGS sequence"/>
</dbReference>
<dbReference type="InterPro" id="IPR012910">
    <property type="entry name" value="Plug_dom"/>
</dbReference>
<comment type="caution">
    <text evidence="7">The sequence shown here is derived from an EMBL/GenBank/DDBJ whole genome shotgun (WGS) entry which is preliminary data.</text>
</comment>
<evidence type="ECO:0000313" key="8">
    <source>
        <dbReference type="Proteomes" id="UP001597319"/>
    </source>
</evidence>
<name>A0ABW5LHN9_9FLAO</name>
<dbReference type="Pfam" id="PF07715">
    <property type="entry name" value="Plug"/>
    <property type="match status" value="1"/>
</dbReference>
<keyword evidence="4" id="KW-0812">Transmembrane</keyword>
<dbReference type="SUPFAM" id="SSF49464">
    <property type="entry name" value="Carboxypeptidase regulatory domain-like"/>
    <property type="match status" value="1"/>
</dbReference>
<evidence type="ECO:0000259" key="6">
    <source>
        <dbReference type="Pfam" id="PF14905"/>
    </source>
</evidence>
<evidence type="ECO:0000256" key="3">
    <source>
        <dbReference type="ARBA" id="ARBA00023237"/>
    </source>
</evidence>
<dbReference type="Gene3D" id="2.60.40.1120">
    <property type="entry name" value="Carboxypeptidase-like, regulatory domain"/>
    <property type="match status" value="1"/>
</dbReference>
<keyword evidence="2 4" id="KW-0472">Membrane</keyword>
<protein>
    <submittedName>
        <fullName evidence="7">Carboxypeptidase-like regulatory domain-containing protein</fullName>
    </submittedName>
</protein>
<feature type="domain" description="Outer membrane protein beta-barrel" evidence="6">
    <location>
        <begin position="490"/>
        <end position="799"/>
    </location>
</feature>
<evidence type="ECO:0000256" key="4">
    <source>
        <dbReference type="SAM" id="Phobius"/>
    </source>
</evidence>
<reference evidence="8" key="1">
    <citation type="journal article" date="2019" name="Int. J. Syst. Evol. Microbiol.">
        <title>The Global Catalogue of Microorganisms (GCM) 10K type strain sequencing project: providing services to taxonomists for standard genome sequencing and annotation.</title>
        <authorList>
            <consortium name="The Broad Institute Genomics Platform"/>
            <consortium name="The Broad Institute Genome Sequencing Center for Infectious Disease"/>
            <person name="Wu L."/>
            <person name="Ma J."/>
        </authorList>
    </citation>
    <scope>NUCLEOTIDE SEQUENCE [LARGE SCALE GENOMIC DNA]</scope>
    <source>
        <strain evidence="8">KCTC 52274</strain>
    </source>
</reference>
<feature type="domain" description="TonB-dependent receptor plug" evidence="5">
    <location>
        <begin position="230"/>
        <end position="326"/>
    </location>
</feature>
<dbReference type="InterPro" id="IPR037066">
    <property type="entry name" value="Plug_dom_sf"/>
</dbReference>
<evidence type="ECO:0000256" key="2">
    <source>
        <dbReference type="ARBA" id="ARBA00023136"/>
    </source>
</evidence>
<proteinExistence type="predicted"/>
<feature type="transmembrane region" description="Helical" evidence="4">
    <location>
        <begin position="21"/>
        <end position="40"/>
    </location>
</feature>
<dbReference type="EMBL" id="JBHULE010000019">
    <property type="protein sequence ID" value="MFD2564300.1"/>
    <property type="molecule type" value="Genomic_DNA"/>
</dbReference>
<comment type="subcellular location">
    <subcellularLocation>
        <location evidence="1">Cell outer membrane</location>
    </subcellularLocation>
</comment>
<dbReference type="InterPro" id="IPR036942">
    <property type="entry name" value="Beta-barrel_TonB_sf"/>
</dbReference>
<dbReference type="InterPro" id="IPR041700">
    <property type="entry name" value="OMP_b-brl_3"/>
</dbReference>
<accession>A0ABW5LHN9</accession>